<dbReference type="Proteomes" id="UP000620124">
    <property type="component" value="Unassembled WGS sequence"/>
</dbReference>
<dbReference type="InterPro" id="IPR021765">
    <property type="entry name" value="UstYa-like"/>
</dbReference>
<dbReference type="Pfam" id="PF11807">
    <property type="entry name" value="UstYa"/>
    <property type="match status" value="1"/>
</dbReference>
<comment type="caution">
    <text evidence="5">The sequence shown here is derived from an EMBL/GenBank/DDBJ whole genome shotgun (WGS) entry which is preliminary data.</text>
</comment>
<dbReference type="OrthoDB" id="3687641at2759"/>
<dbReference type="PANTHER" id="PTHR33365:SF11">
    <property type="entry name" value="TAT PATHWAY SIGNAL SEQUENCE"/>
    <property type="match status" value="1"/>
</dbReference>
<dbReference type="PROSITE" id="PS51257">
    <property type="entry name" value="PROKAR_LIPOPROTEIN"/>
    <property type="match status" value="1"/>
</dbReference>
<organism evidence="5 6">
    <name type="scientific">Mycena venus</name>
    <dbReference type="NCBI Taxonomy" id="2733690"/>
    <lineage>
        <taxon>Eukaryota</taxon>
        <taxon>Fungi</taxon>
        <taxon>Dikarya</taxon>
        <taxon>Basidiomycota</taxon>
        <taxon>Agaricomycotina</taxon>
        <taxon>Agaricomycetes</taxon>
        <taxon>Agaricomycetidae</taxon>
        <taxon>Agaricales</taxon>
        <taxon>Marasmiineae</taxon>
        <taxon>Mycenaceae</taxon>
        <taxon>Mycena</taxon>
    </lineage>
</organism>
<evidence type="ECO:0000256" key="4">
    <source>
        <dbReference type="SAM" id="SignalP"/>
    </source>
</evidence>
<evidence type="ECO:0000313" key="5">
    <source>
        <dbReference type="EMBL" id="KAF7347026.1"/>
    </source>
</evidence>
<comment type="pathway">
    <text evidence="1">Mycotoxin biosynthesis.</text>
</comment>
<dbReference type="GO" id="GO:0016491">
    <property type="term" value="F:oxidoreductase activity"/>
    <property type="evidence" value="ECO:0007669"/>
    <property type="project" value="UniProtKB-KW"/>
</dbReference>
<evidence type="ECO:0000256" key="2">
    <source>
        <dbReference type="ARBA" id="ARBA00023002"/>
    </source>
</evidence>
<keyword evidence="5" id="KW-0378">Hydrolase</keyword>
<comment type="similarity">
    <text evidence="3">Belongs to the ustYa family.</text>
</comment>
<keyword evidence="2" id="KW-0560">Oxidoreductase</keyword>
<protein>
    <submittedName>
        <fullName evidence="5">Hydrolase-4 domain-containing protein</fullName>
    </submittedName>
</protein>
<name>A0A8H6XUX5_9AGAR</name>
<dbReference type="EMBL" id="JACAZI010000012">
    <property type="protein sequence ID" value="KAF7347026.1"/>
    <property type="molecule type" value="Genomic_DNA"/>
</dbReference>
<sequence>MFLRSRMILLALVSLLSCLAAFVNLFLIRDPSSQVFGHSLLGIEHTYIGDDYPELWDINSDSRVAMLVEETRFYPIEGGDAQELWATSSPKGFGYVRLGAEERAFAVSMFHQLHCTRLMRAALAGSYDTSAKAHMQHCLNYIRQMTLCSPDLTLEPANVLSRNFEMERAGAIHVCADWSALYTAAAENWGVFAEGKNLSSTQ</sequence>
<feature type="chain" id="PRO_5034572467" evidence="4">
    <location>
        <begin position="22"/>
        <end position="202"/>
    </location>
</feature>
<gene>
    <name evidence="5" type="ORF">MVEN_01456000</name>
</gene>
<dbReference type="AlphaFoldDB" id="A0A8H6XUX5"/>
<accession>A0A8H6XUX5</accession>
<evidence type="ECO:0000313" key="6">
    <source>
        <dbReference type="Proteomes" id="UP000620124"/>
    </source>
</evidence>
<evidence type="ECO:0000256" key="3">
    <source>
        <dbReference type="ARBA" id="ARBA00035112"/>
    </source>
</evidence>
<keyword evidence="4" id="KW-0732">Signal</keyword>
<dbReference type="GO" id="GO:0016787">
    <property type="term" value="F:hydrolase activity"/>
    <property type="evidence" value="ECO:0007669"/>
    <property type="project" value="UniProtKB-KW"/>
</dbReference>
<reference evidence="5" key="1">
    <citation type="submission" date="2020-05" db="EMBL/GenBank/DDBJ databases">
        <title>Mycena genomes resolve the evolution of fungal bioluminescence.</title>
        <authorList>
            <person name="Tsai I.J."/>
        </authorList>
    </citation>
    <scope>NUCLEOTIDE SEQUENCE</scope>
    <source>
        <strain evidence="5">CCC161011</strain>
    </source>
</reference>
<dbReference type="PANTHER" id="PTHR33365">
    <property type="entry name" value="YALI0B05434P"/>
    <property type="match status" value="1"/>
</dbReference>
<proteinExistence type="inferred from homology"/>
<evidence type="ECO:0000256" key="1">
    <source>
        <dbReference type="ARBA" id="ARBA00004685"/>
    </source>
</evidence>
<keyword evidence="6" id="KW-1185">Reference proteome</keyword>
<dbReference type="GO" id="GO:0043386">
    <property type="term" value="P:mycotoxin biosynthetic process"/>
    <property type="evidence" value="ECO:0007669"/>
    <property type="project" value="InterPro"/>
</dbReference>
<feature type="signal peptide" evidence="4">
    <location>
        <begin position="1"/>
        <end position="21"/>
    </location>
</feature>